<dbReference type="SUPFAM" id="SSF101801">
    <property type="entry name" value="Surface presentation of antigens (SPOA)"/>
    <property type="match status" value="1"/>
</dbReference>
<dbReference type="AlphaFoldDB" id="A0A7W7IL05"/>
<dbReference type="Gene3D" id="3.40.1550.10">
    <property type="entry name" value="CheC-like"/>
    <property type="match status" value="1"/>
</dbReference>
<dbReference type="RefSeq" id="WP_184265485.1">
    <property type="nucleotide sequence ID" value="NZ_JACHKY010000001.1"/>
</dbReference>
<dbReference type="SUPFAM" id="SSF103039">
    <property type="entry name" value="CheC-like"/>
    <property type="match status" value="1"/>
</dbReference>
<evidence type="ECO:0000256" key="7">
    <source>
        <dbReference type="ARBA" id="ARBA00023136"/>
    </source>
</evidence>
<comment type="similarity">
    <text evidence="1 11">Belongs to the FliM family.</text>
</comment>
<dbReference type="Pfam" id="PF01052">
    <property type="entry name" value="FliMN_C"/>
    <property type="match status" value="1"/>
</dbReference>
<dbReference type="InterPro" id="IPR001689">
    <property type="entry name" value="Flag_FliM"/>
</dbReference>
<organism evidence="13 14">
    <name type="scientific">Brevundimonas bullata</name>
    <dbReference type="NCBI Taxonomy" id="13160"/>
    <lineage>
        <taxon>Bacteria</taxon>
        <taxon>Pseudomonadati</taxon>
        <taxon>Pseudomonadota</taxon>
        <taxon>Alphaproteobacteria</taxon>
        <taxon>Caulobacterales</taxon>
        <taxon>Caulobacteraceae</taxon>
        <taxon>Brevundimonas</taxon>
    </lineage>
</organism>
<dbReference type="InterPro" id="IPR036429">
    <property type="entry name" value="SpoA-like_sf"/>
</dbReference>
<keyword evidence="5 11" id="KW-0997">Cell inner membrane</keyword>
<dbReference type="GO" id="GO:0009425">
    <property type="term" value="C:bacterial-type flagellum basal body"/>
    <property type="evidence" value="ECO:0007669"/>
    <property type="project" value="UniProtKB-SubCell"/>
</dbReference>
<evidence type="ECO:0000256" key="1">
    <source>
        <dbReference type="ARBA" id="ARBA00011049"/>
    </source>
</evidence>
<evidence type="ECO:0000256" key="6">
    <source>
        <dbReference type="ARBA" id="ARBA00022779"/>
    </source>
</evidence>
<keyword evidence="6 11" id="KW-0283">Flagellar rotation</keyword>
<comment type="function">
    <text evidence="9 11">FliM is one of three proteins (FliG, FliN, FliM) that forms the rotor-mounted switch complex (C ring), located at the base of the basal body. This complex interacts with the CheY and CheZ chemotaxis proteins, in addition to contacting components of the motor that determine the direction of flagellar rotation.</text>
</comment>
<dbReference type="GO" id="GO:0003774">
    <property type="term" value="F:cytoskeletal motor activity"/>
    <property type="evidence" value="ECO:0007669"/>
    <property type="project" value="InterPro"/>
</dbReference>
<evidence type="ECO:0000259" key="12">
    <source>
        <dbReference type="Pfam" id="PF01052"/>
    </source>
</evidence>
<keyword evidence="13" id="KW-0282">Flagellum</keyword>
<dbReference type="GO" id="GO:0005886">
    <property type="term" value="C:plasma membrane"/>
    <property type="evidence" value="ECO:0007669"/>
    <property type="project" value="UniProtKB-SubCell"/>
</dbReference>
<dbReference type="InterPro" id="IPR001543">
    <property type="entry name" value="FliN-like_C"/>
</dbReference>
<dbReference type="PANTHER" id="PTHR30034">
    <property type="entry name" value="FLAGELLAR MOTOR SWITCH PROTEIN FLIM"/>
    <property type="match status" value="1"/>
</dbReference>
<name>A0A7W7IL05_9CAUL</name>
<sequence>MTDTLAAENELDPFGGEADMGAALSERVLNQDEIDSLLGFDMGDGDDSERSGIRAIINSALVSYERLPMLEIVFDRLVRLMTTSLRNFTSDNVEVSLDTISSIRFGDYLNSIPLPAILAVFRAEELDNYGLLTVDSNLIYSIVDVLLGGRRGTAALRIEGRPYTTIERVLVQRMVEVILNDARAAFEPLTPVHFTLDRLETNPRFAAIARPANAAILVKLRIDMEDRGGRVELLLPYSTLEPIRKMLLQQFMGEKFGRDNIWEGHLATELWTTETEVRCVLDEQQIPLSQALNFKVGDTLMLNVSPDSEVSVRAGSIPLTTGKMGRRGQHIAVRVEGPINPDIAANLSRGKR</sequence>
<comment type="subcellular location">
    <subcellularLocation>
        <location evidence="11">Cell inner membrane</location>
        <topology evidence="11">Peripheral membrane protein</topology>
    </subcellularLocation>
    <subcellularLocation>
        <location evidence="11">Bacterial flagellum basal body</location>
    </subcellularLocation>
</comment>
<dbReference type="NCBIfam" id="TIGR01397">
    <property type="entry name" value="fliM_switch"/>
    <property type="match status" value="1"/>
</dbReference>
<evidence type="ECO:0000256" key="10">
    <source>
        <dbReference type="NCBIfam" id="TIGR01397"/>
    </source>
</evidence>
<evidence type="ECO:0000256" key="2">
    <source>
        <dbReference type="ARBA" id="ARBA00021898"/>
    </source>
</evidence>
<keyword evidence="7 11" id="KW-0472">Membrane</keyword>
<evidence type="ECO:0000256" key="9">
    <source>
        <dbReference type="ARBA" id="ARBA00025044"/>
    </source>
</evidence>
<keyword evidence="8 11" id="KW-0975">Bacterial flagellum</keyword>
<reference evidence="13 14" key="1">
    <citation type="submission" date="2020-08" db="EMBL/GenBank/DDBJ databases">
        <title>Functional genomics of gut bacteria from endangered species of beetles.</title>
        <authorList>
            <person name="Carlos-Shanley C."/>
        </authorList>
    </citation>
    <scope>NUCLEOTIDE SEQUENCE [LARGE SCALE GENOMIC DNA]</scope>
    <source>
        <strain evidence="13 14">S00123</strain>
    </source>
</reference>
<dbReference type="EMBL" id="JACHKY010000001">
    <property type="protein sequence ID" value="MBB4796296.1"/>
    <property type="molecule type" value="Genomic_DNA"/>
</dbReference>
<dbReference type="CDD" id="cd17908">
    <property type="entry name" value="FliM"/>
    <property type="match status" value="1"/>
</dbReference>
<feature type="domain" description="Flagellar motor switch protein FliN-like C-terminal" evidence="12">
    <location>
        <begin position="269"/>
        <end position="339"/>
    </location>
</feature>
<keyword evidence="4 11" id="KW-0145">Chemotaxis</keyword>
<keyword evidence="13" id="KW-0969">Cilium</keyword>
<proteinExistence type="inferred from homology"/>
<dbReference type="PANTHER" id="PTHR30034:SF3">
    <property type="entry name" value="FLAGELLAR MOTOR SWITCH PROTEIN FLIM"/>
    <property type="match status" value="1"/>
</dbReference>
<protein>
    <recommendedName>
        <fullName evidence="2 10">Flagellar motor switch protein FliM</fullName>
    </recommendedName>
</protein>
<keyword evidence="14" id="KW-1185">Reference proteome</keyword>
<evidence type="ECO:0000313" key="14">
    <source>
        <dbReference type="Proteomes" id="UP000539957"/>
    </source>
</evidence>
<evidence type="ECO:0000256" key="4">
    <source>
        <dbReference type="ARBA" id="ARBA00022500"/>
    </source>
</evidence>
<comment type="caution">
    <text evidence="13">The sequence shown here is derived from an EMBL/GenBank/DDBJ whole genome shotgun (WGS) entry which is preliminary data.</text>
</comment>
<evidence type="ECO:0000256" key="8">
    <source>
        <dbReference type="ARBA" id="ARBA00023143"/>
    </source>
</evidence>
<dbReference type="InterPro" id="IPR028976">
    <property type="entry name" value="CheC-like_sf"/>
</dbReference>
<gene>
    <name evidence="13" type="ORF">HNP32_000010</name>
</gene>
<evidence type="ECO:0000256" key="11">
    <source>
        <dbReference type="PIRNR" id="PIRNR002888"/>
    </source>
</evidence>
<dbReference type="Gene3D" id="2.30.330.10">
    <property type="entry name" value="SpoA-like"/>
    <property type="match status" value="1"/>
</dbReference>
<dbReference type="Proteomes" id="UP000539957">
    <property type="component" value="Unassembled WGS sequence"/>
</dbReference>
<accession>A0A7W7IL05</accession>
<evidence type="ECO:0000256" key="3">
    <source>
        <dbReference type="ARBA" id="ARBA00022475"/>
    </source>
</evidence>
<dbReference type="Pfam" id="PF02154">
    <property type="entry name" value="FliM"/>
    <property type="match status" value="1"/>
</dbReference>
<dbReference type="GO" id="GO:0071978">
    <property type="term" value="P:bacterial-type flagellum-dependent swarming motility"/>
    <property type="evidence" value="ECO:0007669"/>
    <property type="project" value="TreeGrafter"/>
</dbReference>
<dbReference type="PIRSF" id="PIRSF002888">
    <property type="entry name" value="FliM"/>
    <property type="match status" value="1"/>
</dbReference>
<keyword evidence="3 11" id="KW-1003">Cell membrane</keyword>
<evidence type="ECO:0000256" key="5">
    <source>
        <dbReference type="ARBA" id="ARBA00022519"/>
    </source>
</evidence>
<dbReference type="GO" id="GO:0050918">
    <property type="term" value="P:positive chemotaxis"/>
    <property type="evidence" value="ECO:0007669"/>
    <property type="project" value="TreeGrafter"/>
</dbReference>
<dbReference type="PRINTS" id="PR00955">
    <property type="entry name" value="FLGMOTORFLIM"/>
</dbReference>
<evidence type="ECO:0000313" key="13">
    <source>
        <dbReference type="EMBL" id="MBB4796296.1"/>
    </source>
</evidence>
<keyword evidence="13" id="KW-0966">Cell projection</keyword>